<evidence type="ECO:0000313" key="2">
    <source>
        <dbReference type="Proteomes" id="UP000002332"/>
    </source>
</evidence>
<accession>A4V764</accession>
<proteinExistence type="predicted"/>
<dbReference type="PATRIC" id="fig|216595.4.peg.182"/>
<evidence type="ECO:0000313" key="1">
    <source>
        <dbReference type="EMBL" id="CAM96375.1"/>
    </source>
</evidence>
<protein>
    <submittedName>
        <fullName evidence="1">Uncharacterized protein</fullName>
    </submittedName>
</protein>
<reference evidence="1 2" key="1">
    <citation type="journal article" date="2007" name="ISME J.">
        <title>Sequence-based analysis of pQBR103; a representative of a unique, transfer-proficient mega plasmid resident in the microbial community of sugar beet.</title>
        <authorList>
            <person name="Tett A."/>
            <person name="Spiers A.J."/>
            <person name="Crossman L.C."/>
            <person name="Ager D."/>
            <person name="Ciric L."/>
            <person name="Dow J.M."/>
            <person name="Fry J.C."/>
            <person name="Harris D."/>
            <person name="Lilley A."/>
            <person name="Oliver A."/>
            <person name="Parkhill J."/>
            <person name="Quail M.A."/>
            <person name="Rainey P.B."/>
            <person name="Saunders N.J."/>
            <person name="Seeger K."/>
            <person name="Snyder L.A.S."/>
            <person name="Squares R."/>
            <person name="Thomas C.M."/>
            <person name="Turner S.L."/>
            <person name="Zhang X.-X."/>
            <person name="Field D."/>
            <person name="Bailey M.J."/>
        </authorList>
    </citation>
    <scope>NUCLEOTIDE SEQUENCE [LARGE SCALE GENOMIC DNA]</scope>
    <source>
        <strain evidence="1 2">SBW25</strain>
    </source>
</reference>
<organism evidence="1 2">
    <name type="scientific">Pseudomonas fluorescens (strain SBW25)</name>
    <dbReference type="NCBI Taxonomy" id="216595"/>
    <lineage>
        <taxon>Bacteria</taxon>
        <taxon>Pseudomonadati</taxon>
        <taxon>Pseudomonadota</taxon>
        <taxon>Gammaproteobacteria</taxon>
        <taxon>Pseudomonadales</taxon>
        <taxon>Pseudomonadaceae</taxon>
        <taxon>Pseudomonas</taxon>
    </lineage>
</organism>
<dbReference type="Proteomes" id="UP000002332">
    <property type="component" value="Plasmid pQBR103"/>
</dbReference>
<geneLocation type="plasmid" evidence="1 2">
    <name>pQBR103</name>
</geneLocation>
<sequence>MLGDLMMAPSTYRWSHHLNQLINLATREGISSAELFATFDSDIAGETFTFAIHRHLSSSTHIKVSELHTGMGVAEIPFEALVPTESPVFVDTELALQGQNALEQLISNRGEQLVANVLINNRLVAQVLNERGQMH</sequence>
<gene>
    <name evidence="1" type="ordered locus">pQBR0343</name>
</gene>
<keyword evidence="1" id="KW-0614">Plasmid</keyword>
<dbReference type="EMBL" id="AM235768">
    <property type="protein sequence ID" value="CAM96375.1"/>
    <property type="molecule type" value="Genomic_DNA"/>
</dbReference>
<name>A4V764_PSEFS</name>
<dbReference type="AlphaFoldDB" id="A4V764"/>